<dbReference type="RefSeq" id="XP_066661728.1">
    <property type="nucleotide sequence ID" value="XM_066816036.1"/>
</dbReference>
<name>A0ABR1V1A7_9PEZI</name>
<dbReference type="Proteomes" id="UP001433268">
    <property type="component" value="Unassembled WGS sequence"/>
</dbReference>
<dbReference type="GeneID" id="92049096"/>
<dbReference type="EMBL" id="JAQQWN010000009">
    <property type="protein sequence ID" value="KAK8064974.1"/>
    <property type="molecule type" value="Genomic_DNA"/>
</dbReference>
<comment type="caution">
    <text evidence="1">The sequence shown here is derived from an EMBL/GenBank/DDBJ whole genome shotgun (WGS) entry which is preliminary data.</text>
</comment>
<sequence>MWCGNHVDWPFAHATLLCSPQYVKVAPICNLPTPEEYQAFCTSGSLPIPQEDVNAVLFKMFIQTDGIDFHVRDNVASELRRRFGLSAEWPFKEARGGLAFLREEAKIEIVLSGVNVTSSKAATSFTDS</sequence>
<evidence type="ECO:0000313" key="2">
    <source>
        <dbReference type="Proteomes" id="UP001433268"/>
    </source>
</evidence>
<accession>A0ABR1V1A7</accession>
<keyword evidence="2" id="KW-1185">Reference proteome</keyword>
<gene>
    <name evidence="1" type="ORF">PG997_011721</name>
</gene>
<organism evidence="1 2">
    <name type="scientific">Apiospora hydei</name>
    <dbReference type="NCBI Taxonomy" id="1337664"/>
    <lineage>
        <taxon>Eukaryota</taxon>
        <taxon>Fungi</taxon>
        <taxon>Dikarya</taxon>
        <taxon>Ascomycota</taxon>
        <taxon>Pezizomycotina</taxon>
        <taxon>Sordariomycetes</taxon>
        <taxon>Xylariomycetidae</taxon>
        <taxon>Amphisphaeriales</taxon>
        <taxon>Apiosporaceae</taxon>
        <taxon>Apiospora</taxon>
    </lineage>
</organism>
<protein>
    <submittedName>
        <fullName evidence="1">Uncharacterized protein</fullName>
    </submittedName>
</protein>
<proteinExistence type="predicted"/>
<evidence type="ECO:0000313" key="1">
    <source>
        <dbReference type="EMBL" id="KAK8064974.1"/>
    </source>
</evidence>
<reference evidence="1 2" key="1">
    <citation type="submission" date="2023-01" db="EMBL/GenBank/DDBJ databases">
        <title>Analysis of 21 Apiospora genomes using comparative genomics revels a genus with tremendous synthesis potential of carbohydrate active enzymes and secondary metabolites.</title>
        <authorList>
            <person name="Sorensen T."/>
        </authorList>
    </citation>
    <scope>NUCLEOTIDE SEQUENCE [LARGE SCALE GENOMIC DNA]</scope>
    <source>
        <strain evidence="1 2">CBS 114990</strain>
    </source>
</reference>